<dbReference type="InterPro" id="IPR018720">
    <property type="entry name" value="DUF2249"/>
</dbReference>
<gene>
    <name evidence="2" type="ORF">Q5Y73_02790</name>
</gene>
<sequence>MKINNRGLEPPQPMVRILQALEELKDGEELIAINDRQPMFLYAELNERGFDYETISQDDGSYKIIIQKKG</sequence>
<evidence type="ECO:0000313" key="2">
    <source>
        <dbReference type="EMBL" id="MDP5273021.1"/>
    </source>
</evidence>
<proteinExistence type="predicted"/>
<comment type="caution">
    <text evidence="2">The sequence shown here is derived from an EMBL/GenBank/DDBJ whole genome shotgun (WGS) entry which is preliminary data.</text>
</comment>
<dbReference type="EMBL" id="JAVAMP010000001">
    <property type="protein sequence ID" value="MDP5273021.1"/>
    <property type="molecule type" value="Genomic_DNA"/>
</dbReference>
<dbReference type="InterPro" id="IPR036868">
    <property type="entry name" value="TusA-like_sf"/>
</dbReference>
<protein>
    <submittedName>
        <fullName evidence="2">DUF2249 domain-containing protein</fullName>
    </submittedName>
</protein>
<keyword evidence="3" id="KW-1185">Reference proteome</keyword>
<dbReference type="Gene3D" id="3.30.110.40">
    <property type="entry name" value="TusA-like domain"/>
    <property type="match status" value="1"/>
</dbReference>
<accession>A0ABT9IUK9</accession>
<organism evidence="2 3">
    <name type="scientific">Chengkuizengella axinellae</name>
    <dbReference type="NCBI Taxonomy" id="3064388"/>
    <lineage>
        <taxon>Bacteria</taxon>
        <taxon>Bacillati</taxon>
        <taxon>Bacillota</taxon>
        <taxon>Bacilli</taxon>
        <taxon>Bacillales</taxon>
        <taxon>Paenibacillaceae</taxon>
        <taxon>Chengkuizengella</taxon>
    </lineage>
</organism>
<feature type="domain" description="DUF2249" evidence="1">
    <location>
        <begin position="3"/>
        <end position="68"/>
    </location>
</feature>
<reference evidence="2 3" key="1">
    <citation type="submission" date="2023-08" db="EMBL/GenBank/DDBJ databases">
        <authorList>
            <person name="Park J.-S."/>
        </authorList>
    </citation>
    <scope>NUCLEOTIDE SEQUENCE [LARGE SCALE GENOMIC DNA]</scope>
    <source>
        <strain evidence="2 3">2205SS18-9</strain>
    </source>
</reference>
<evidence type="ECO:0000313" key="3">
    <source>
        <dbReference type="Proteomes" id="UP001231941"/>
    </source>
</evidence>
<dbReference type="Pfam" id="PF10006">
    <property type="entry name" value="DUF2249"/>
    <property type="match status" value="1"/>
</dbReference>
<dbReference type="Proteomes" id="UP001231941">
    <property type="component" value="Unassembled WGS sequence"/>
</dbReference>
<name>A0ABT9IUK9_9BACL</name>
<evidence type="ECO:0000259" key="1">
    <source>
        <dbReference type="Pfam" id="PF10006"/>
    </source>
</evidence>
<dbReference type="SUPFAM" id="SSF64307">
    <property type="entry name" value="SirA-like"/>
    <property type="match status" value="1"/>
</dbReference>
<dbReference type="RefSeq" id="WP_305990314.1">
    <property type="nucleotide sequence ID" value="NZ_JAVAMP010000001.1"/>
</dbReference>
<dbReference type="CDD" id="cd00291">
    <property type="entry name" value="SirA_YedF_YeeD"/>
    <property type="match status" value="1"/>
</dbReference>